<comment type="caution">
    <text evidence="1">The sequence shown here is derived from an EMBL/GenBank/DDBJ whole genome shotgun (WGS) entry which is preliminary data.</text>
</comment>
<organism evidence="1 2">
    <name type="scientific">Mesorhizobium atlanticum</name>
    <dbReference type="NCBI Taxonomy" id="2233532"/>
    <lineage>
        <taxon>Bacteria</taxon>
        <taxon>Pseudomonadati</taxon>
        <taxon>Pseudomonadota</taxon>
        <taxon>Alphaproteobacteria</taxon>
        <taxon>Hyphomicrobiales</taxon>
        <taxon>Phyllobacteriaceae</taxon>
        <taxon>Mesorhizobium</taxon>
    </lineage>
</organism>
<dbReference type="Proteomes" id="UP000251956">
    <property type="component" value="Unassembled WGS sequence"/>
</dbReference>
<evidence type="ECO:0000313" key="1">
    <source>
        <dbReference type="EMBL" id="RAZ79961.1"/>
    </source>
</evidence>
<protein>
    <submittedName>
        <fullName evidence="1">Uncharacterized protein</fullName>
    </submittedName>
</protein>
<dbReference type="RefSeq" id="WP_112125532.1">
    <property type="nucleotide sequence ID" value="NZ_QMBQ01000001.1"/>
</dbReference>
<accession>A0A330GXC2</accession>
<gene>
    <name evidence="1" type="ORF">DPM35_01290</name>
</gene>
<name>A0A330GXC2_9HYPH</name>
<proteinExistence type="predicted"/>
<evidence type="ECO:0000313" key="2">
    <source>
        <dbReference type="Proteomes" id="UP000251956"/>
    </source>
</evidence>
<dbReference type="EMBL" id="QMBQ01000001">
    <property type="protein sequence ID" value="RAZ79961.1"/>
    <property type="molecule type" value="Genomic_DNA"/>
</dbReference>
<reference evidence="2" key="1">
    <citation type="submission" date="2018-06" db="EMBL/GenBank/DDBJ databases">
        <authorList>
            <person name="Helene L.C."/>
            <person name="Dall'Agnol R."/>
            <person name="Delamuta J.R."/>
            <person name="Hungria M."/>
        </authorList>
    </citation>
    <scope>NUCLEOTIDE SEQUENCE [LARGE SCALE GENOMIC DNA]</scope>
    <source>
        <strain evidence="2">CNPSo 3140</strain>
    </source>
</reference>
<reference evidence="1 2" key="2">
    <citation type="submission" date="2018-07" db="EMBL/GenBank/DDBJ databases">
        <title>Diversity of Mesorhizobium strains in Brazil.</title>
        <authorList>
            <person name="Helene L.C.F."/>
            <person name="Dall'Agnol R."/>
            <person name="Delamuta J.R.M."/>
            <person name="Hungria M."/>
        </authorList>
    </citation>
    <scope>NUCLEOTIDE SEQUENCE [LARGE SCALE GENOMIC DNA]</scope>
    <source>
        <strain evidence="1 2">CNPSo 3140</strain>
    </source>
</reference>
<sequence>MFDFLVPCRLIGSGLGRMAPAAEKTGGGRDLFPAPSLFSGQSSLGFNFDRKKENDYKYL</sequence>
<dbReference type="AlphaFoldDB" id="A0A330GXC2"/>
<keyword evidence="2" id="KW-1185">Reference proteome</keyword>